<dbReference type="InterPro" id="IPR007352">
    <property type="entry name" value="DUF420"/>
</dbReference>
<dbReference type="InterPro" id="IPR013766">
    <property type="entry name" value="Thioredoxin_domain"/>
</dbReference>
<keyword evidence="5" id="KW-0472">Membrane</keyword>
<dbReference type="GO" id="GO:0046872">
    <property type="term" value="F:metal ion binding"/>
    <property type="evidence" value="ECO:0007669"/>
    <property type="project" value="UniProtKB-KW"/>
</dbReference>
<keyword evidence="4" id="KW-1015">Disulfide bond</keyword>
<name>A0A5C5X2H9_9PLAN</name>
<keyword evidence="8" id="KW-1185">Reference proteome</keyword>
<feature type="transmembrane region" description="Helical" evidence="5">
    <location>
        <begin position="382"/>
        <end position="405"/>
    </location>
</feature>
<dbReference type="InterPro" id="IPR003782">
    <property type="entry name" value="SCO1/SenC"/>
</dbReference>
<evidence type="ECO:0000259" key="6">
    <source>
        <dbReference type="PROSITE" id="PS51352"/>
    </source>
</evidence>
<reference evidence="7 8" key="1">
    <citation type="submission" date="2019-02" db="EMBL/GenBank/DDBJ databases">
        <title>Deep-cultivation of Planctomycetes and their phenomic and genomic characterization uncovers novel biology.</title>
        <authorList>
            <person name="Wiegand S."/>
            <person name="Jogler M."/>
            <person name="Boedeker C."/>
            <person name="Pinto D."/>
            <person name="Vollmers J."/>
            <person name="Rivas-Marin E."/>
            <person name="Kohn T."/>
            <person name="Peeters S.H."/>
            <person name="Heuer A."/>
            <person name="Rast P."/>
            <person name="Oberbeckmann S."/>
            <person name="Bunk B."/>
            <person name="Jeske O."/>
            <person name="Meyerdierks A."/>
            <person name="Storesund J.E."/>
            <person name="Kallscheuer N."/>
            <person name="Luecker S."/>
            <person name="Lage O.M."/>
            <person name="Pohl T."/>
            <person name="Merkel B.J."/>
            <person name="Hornburger P."/>
            <person name="Mueller R.-W."/>
            <person name="Bruemmer F."/>
            <person name="Labrenz M."/>
            <person name="Spormann A.M."/>
            <person name="Op Den Camp H."/>
            <person name="Overmann J."/>
            <person name="Amann R."/>
            <person name="Jetten M.S.M."/>
            <person name="Mascher T."/>
            <person name="Medema M.H."/>
            <person name="Devos D.P."/>
            <person name="Kaster A.-K."/>
            <person name="Ovreas L."/>
            <person name="Rohde M."/>
            <person name="Galperin M.Y."/>
            <person name="Jogler C."/>
        </authorList>
    </citation>
    <scope>NUCLEOTIDE SEQUENCE [LARGE SCALE GENOMIC DNA]</scope>
    <source>
        <strain evidence="7 8">KOR42</strain>
    </source>
</reference>
<feature type="binding site" evidence="3">
    <location>
        <position position="191"/>
    </location>
    <ligand>
        <name>Cu cation</name>
        <dbReference type="ChEBI" id="CHEBI:23378"/>
    </ligand>
</feature>
<evidence type="ECO:0000256" key="3">
    <source>
        <dbReference type="PIRSR" id="PIRSR603782-1"/>
    </source>
</evidence>
<evidence type="ECO:0000256" key="2">
    <source>
        <dbReference type="ARBA" id="ARBA00023008"/>
    </source>
</evidence>
<keyword evidence="3" id="KW-0479">Metal-binding</keyword>
<organism evidence="7 8">
    <name type="scientific">Thalassoglobus neptunius</name>
    <dbReference type="NCBI Taxonomy" id="1938619"/>
    <lineage>
        <taxon>Bacteria</taxon>
        <taxon>Pseudomonadati</taxon>
        <taxon>Planctomycetota</taxon>
        <taxon>Planctomycetia</taxon>
        <taxon>Planctomycetales</taxon>
        <taxon>Planctomycetaceae</taxon>
        <taxon>Thalassoglobus</taxon>
    </lineage>
</organism>
<feature type="binding site" evidence="3">
    <location>
        <position position="99"/>
    </location>
    <ligand>
        <name>Cu cation</name>
        <dbReference type="ChEBI" id="CHEBI:23378"/>
    </ligand>
</feature>
<dbReference type="CDD" id="cd02968">
    <property type="entry name" value="SCO"/>
    <property type="match status" value="1"/>
</dbReference>
<dbReference type="RefSeq" id="WP_146507170.1">
    <property type="nucleotide sequence ID" value="NZ_SIHI01000001.1"/>
</dbReference>
<dbReference type="OrthoDB" id="9811998at2"/>
<feature type="binding site" evidence="3">
    <location>
        <position position="103"/>
    </location>
    <ligand>
        <name>Cu cation</name>
        <dbReference type="ChEBI" id="CHEBI:23378"/>
    </ligand>
</feature>
<dbReference type="Pfam" id="PF02630">
    <property type="entry name" value="SCO1-SenC"/>
    <property type="match status" value="1"/>
</dbReference>
<dbReference type="AlphaFoldDB" id="A0A5C5X2H9"/>
<dbReference type="EMBL" id="SIHI01000001">
    <property type="protein sequence ID" value="TWT57324.1"/>
    <property type="molecule type" value="Genomic_DNA"/>
</dbReference>
<dbReference type="InterPro" id="IPR036249">
    <property type="entry name" value="Thioredoxin-like_sf"/>
</dbReference>
<keyword evidence="2 3" id="KW-0186">Copper</keyword>
<feature type="domain" description="Thioredoxin" evidence="6">
    <location>
        <begin position="61"/>
        <end position="228"/>
    </location>
</feature>
<evidence type="ECO:0000313" key="7">
    <source>
        <dbReference type="EMBL" id="TWT57324.1"/>
    </source>
</evidence>
<gene>
    <name evidence="7" type="ORF">KOR42_06840</name>
</gene>
<accession>A0A5C5X2H9</accession>
<feature type="transmembrane region" description="Helical" evidence="5">
    <location>
        <begin position="305"/>
        <end position="325"/>
    </location>
</feature>
<dbReference type="PANTHER" id="PTHR37692:SF1">
    <property type="entry name" value="DUF420 DOMAIN-CONTAINING PROTEIN"/>
    <property type="match status" value="1"/>
</dbReference>
<sequence length="408" mass="46080">MISPPKPESLVKAILFLVAFLGPCEALIGQESEETPAEIVIEPGTKIPLTYRDGKDGDYRVWNPEKVDDFTLVDQTGTPFTNEDLLGKPWIVNFVFTRCSYQCPLTCKTMMEFNKRISDIDCRIVTITVDPEHDDVDRMQIYSEIWGADPERWIFATGEPEVVWDLIRKGFKISAWENVGTDRVPGMEFAHDNNIIHVSADGEVLGRYDSVVADDMTTLKNVLEGEIETPEDHRPTAVEGDESVTIREYFEGDQAEPVNPLDKLPAWAKRLPGVIAMLNSLATVLLILGYIFIKSGYTSLHKKSMLFAFGVSVAFLACYLSYHFALHYYADSPGKPFEGTGTIRIVYFSILISHVILAALVPVLAIVTIIKGLRASWDSHRRWARVTFPIWLYVSVTGVIIYWMLYRL</sequence>
<keyword evidence="5" id="KW-0812">Transmembrane</keyword>
<dbReference type="PROSITE" id="PS51352">
    <property type="entry name" value="THIOREDOXIN_2"/>
    <property type="match status" value="1"/>
</dbReference>
<dbReference type="SUPFAM" id="SSF52833">
    <property type="entry name" value="Thioredoxin-like"/>
    <property type="match status" value="1"/>
</dbReference>
<evidence type="ECO:0000313" key="8">
    <source>
        <dbReference type="Proteomes" id="UP000317243"/>
    </source>
</evidence>
<evidence type="ECO:0000256" key="1">
    <source>
        <dbReference type="ARBA" id="ARBA00010996"/>
    </source>
</evidence>
<dbReference type="Proteomes" id="UP000317243">
    <property type="component" value="Unassembled WGS sequence"/>
</dbReference>
<protein>
    <recommendedName>
        <fullName evidence="6">Thioredoxin domain-containing protein</fullName>
    </recommendedName>
</protein>
<dbReference type="Gene3D" id="3.40.30.10">
    <property type="entry name" value="Glutaredoxin"/>
    <property type="match status" value="1"/>
</dbReference>
<feature type="disulfide bond" description="Redox-active" evidence="4">
    <location>
        <begin position="99"/>
        <end position="103"/>
    </location>
</feature>
<dbReference type="Pfam" id="PF04238">
    <property type="entry name" value="DUF420"/>
    <property type="match status" value="1"/>
</dbReference>
<evidence type="ECO:0000256" key="5">
    <source>
        <dbReference type="SAM" id="Phobius"/>
    </source>
</evidence>
<feature type="transmembrane region" description="Helical" evidence="5">
    <location>
        <begin position="345"/>
        <end position="370"/>
    </location>
</feature>
<keyword evidence="5" id="KW-1133">Transmembrane helix</keyword>
<dbReference type="PANTHER" id="PTHR37692">
    <property type="entry name" value="HYPOTHETICAL MEMBRANE SPANNING PROTEIN"/>
    <property type="match status" value="1"/>
</dbReference>
<comment type="caution">
    <text evidence="7">The sequence shown here is derived from an EMBL/GenBank/DDBJ whole genome shotgun (WGS) entry which is preliminary data.</text>
</comment>
<comment type="similarity">
    <text evidence="1">Belongs to the SCO1/2 family.</text>
</comment>
<feature type="transmembrane region" description="Helical" evidence="5">
    <location>
        <begin position="271"/>
        <end position="293"/>
    </location>
</feature>
<evidence type="ECO:0000256" key="4">
    <source>
        <dbReference type="PIRSR" id="PIRSR603782-2"/>
    </source>
</evidence>
<proteinExistence type="inferred from homology"/>